<keyword evidence="6" id="KW-0021">Allosteric enzyme</keyword>
<evidence type="ECO:0000313" key="16">
    <source>
        <dbReference type="EMBL" id="OIQ90724.1"/>
    </source>
</evidence>
<dbReference type="GO" id="GO:0005945">
    <property type="term" value="C:6-phosphofructokinase complex"/>
    <property type="evidence" value="ECO:0007669"/>
    <property type="project" value="TreeGrafter"/>
</dbReference>
<gene>
    <name evidence="16" type="primary">pfkA_2</name>
    <name evidence="16" type="ORF">GALL_273880</name>
</gene>
<name>A0A1J5RF39_9ZZZZ</name>
<dbReference type="PRINTS" id="PR00476">
    <property type="entry name" value="PHFRCTKINASE"/>
</dbReference>
<keyword evidence="5" id="KW-0963">Cytoplasm</keyword>
<evidence type="ECO:0000256" key="3">
    <source>
        <dbReference type="ARBA" id="ARBA00004679"/>
    </source>
</evidence>
<dbReference type="FunFam" id="3.40.50.460:FF:000007">
    <property type="entry name" value="ATP-dependent 6-phosphofructokinase"/>
    <property type="match status" value="1"/>
</dbReference>
<evidence type="ECO:0000256" key="11">
    <source>
        <dbReference type="ARBA" id="ARBA00022840"/>
    </source>
</evidence>
<feature type="domain" description="Phosphofructokinase" evidence="15">
    <location>
        <begin position="401"/>
        <end position="686"/>
    </location>
</feature>
<comment type="pathway">
    <text evidence="3">Carbohydrate degradation; glycolysis; D-glyceraldehyde 3-phosphate and glycerone phosphate from D-glucose: step 3/4.</text>
</comment>
<dbReference type="UniPathway" id="UPA00109">
    <property type="reaction ID" value="UER00182"/>
</dbReference>
<evidence type="ECO:0000256" key="4">
    <source>
        <dbReference type="ARBA" id="ARBA00012055"/>
    </source>
</evidence>
<dbReference type="SUPFAM" id="SSF53784">
    <property type="entry name" value="Phosphofructokinase"/>
    <property type="match status" value="2"/>
</dbReference>
<dbReference type="GO" id="GO:0042802">
    <property type="term" value="F:identical protein binding"/>
    <property type="evidence" value="ECO:0007669"/>
    <property type="project" value="TreeGrafter"/>
</dbReference>
<evidence type="ECO:0000256" key="14">
    <source>
        <dbReference type="ARBA" id="ARBA00048070"/>
    </source>
</evidence>
<organism evidence="16">
    <name type="scientific">mine drainage metagenome</name>
    <dbReference type="NCBI Taxonomy" id="410659"/>
    <lineage>
        <taxon>unclassified sequences</taxon>
        <taxon>metagenomes</taxon>
        <taxon>ecological metagenomes</taxon>
    </lineage>
</organism>
<dbReference type="Gene3D" id="3.40.50.460">
    <property type="entry name" value="Phosphofructokinase domain"/>
    <property type="match status" value="2"/>
</dbReference>
<dbReference type="GO" id="GO:0003872">
    <property type="term" value="F:6-phosphofructokinase activity"/>
    <property type="evidence" value="ECO:0007669"/>
    <property type="project" value="UniProtKB-EC"/>
</dbReference>
<dbReference type="GO" id="GO:0048029">
    <property type="term" value="F:monosaccharide binding"/>
    <property type="evidence" value="ECO:0007669"/>
    <property type="project" value="TreeGrafter"/>
</dbReference>
<evidence type="ECO:0000256" key="13">
    <source>
        <dbReference type="ARBA" id="ARBA00023152"/>
    </source>
</evidence>
<dbReference type="GO" id="GO:0016208">
    <property type="term" value="F:AMP binding"/>
    <property type="evidence" value="ECO:0007669"/>
    <property type="project" value="TreeGrafter"/>
</dbReference>
<comment type="caution">
    <text evidence="16">The sequence shown here is derived from an EMBL/GenBank/DDBJ whole genome shotgun (WGS) entry which is preliminary data.</text>
</comment>
<dbReference type="Gene3D" id="3.40.50.450">
    <property type="match status" value="2"/>
</dbReference>
<evidence type="ECO:0000256" key="7">
    <source>
        <dbReference type="ARBA" id="ARBA00022679"/>
    </source>
</evidence>
<dbReference type="PROSITE" id="PS00433">
    <property type="entry name" value="PHOSPHOFRUCTOKINASE"/>
    <property type="match status" value="2"/>
</dbReference>
<dbReference type="InterPro" id="IPR035966">
    <property type="entry name" value="PKF_sf"/>
</dbReference>
<dbReference type="AlphaFoldDB" id="A0A1J5RF39"/>
<evidence type="ECO:0000259" key="15">
    <source>
        <dbReference type="Pfam" id="PF00365"/>
    </source>
</evidence>
<reference evidence="16" key="1">
    <citation type="submission" date="2016-10" db="EMBL/GenBank/DDBJ databases">
        <title>Sequence of Gallionella enrichment culture.</title>
        <authorList>
            <person name="Poehlein A."/>
            <person name="Muehling M."/>
            <person name="Daniel R."/>
        </authorList>
    </citation>
    <scope>NUCLEOTIDE SEQUENCE</scope>
</reference>
<dbReference type="EMBL" id="MLJW01000282">
    <property type="protein sequence ID" value="OIQ90724.1"/>
    <property type="molecule type" value="Genomic_DNA"/>
</dbReference>
<evidence type="ECO:0000256" key="6">
    <source>
        <dbReference type="ARBA" id="ARBA00022533"/>
    </source>
</evidence>
<comment type="cofactor">
    <cofactor evidence="1">
        <name>Mg(2+)</name>
        <dbReference type="ChEBI" id="CHEBI:18420"/>
    </cofactor>
</comment>
<dbReference type="Pfam" id="PF00365">
    <property type="entry name" value="PFK"/>
    <property type="match status" value="2"/>
</dbReference>
<keyword evidence="8" id="KW-0479">Metal-binding</keyword>
<feature type="domain" description="Phosphofructokinase" evidence="15">
    <location>
        <begin position="18"/>
        <end position="321"/>
    </location>
</feature>
<protein>
    <recommendedName>
        <fullName evidence="4">6-phosphofructokinase</fullName>
        <ecNumber evidence="4">2.7.1.11</ecNumber>
    </recommendedName>
</protein>
<evidence type="ECO:0000256" key="12">
    <source>
        <dbReference type="ARBA" id="ARBA00022842"/>
    </source>
</evidence>
<comment type="catalytic activity">
    <reaction evidence="14">
        <text>beta-D-fructose 6-phosphate + ATP = beta-D-fructose 1,6-bisphosphate + ADP + H(+)</text>
        <dbReference type="Rhea" id="RHEA:16109"/>
        <dbReference type="ChEBI" id="CHEBI:15378"/>
        <dbReference type="ChEBI" id="CHEBI:30616"/>
        <dbReference type="ChEBI" id="CHEBI:32966"/>
        <dbReference type="ChEBI" id="CHEBI:57634"/>
        <dbReference type="ChEBI" id="CHEBI:456216"/>
        <dbReference type="EC" id="2.7.1.11"/>
    </reaction>
</comment>
<dbReference type="GO" id="GO:0005524">
    <property type="term" value="F:ATP binding"/>
    <property type="evidence" value="ECO:0007669"/>
    <property type="project" value="UniProtKB-KW"/>
</dbReference>
<sequence>MGSAAPADDGTMRPRTAIAVLTSGGDAQGMNAVVRAVVRTAIGAGADVYAVYEGLQGLVDGGDRIKKADWGSVGSILHRGGTVIGTARSADFRRREGRLRAARNLVQLGIDRIVVIGGDGSLSGADLFRSEWTGLLDELAEQGEITAEQAERHTHLMIAGVVGSIDNDMVGTDMTVGADTALHRIVEAIDALASTAASHQRSFVVEVMGRHCGYLALMSAIAGGADYVLIPENPPADGWEDDMCARLRAGRSAGRRDSIVVVAEGARDRSGQPITSQGVRDLLEARLGEDTRVTILGHVQRGGTPSAFDRWMPTLVGHAAAMEVVNAGPDAEPQLIGIHNNRVHRTPLMEAVERTREIPRLIDTGDYEGAMAARGSSFTEMVRVFQGIAQVAPTDVPPGSRIAILHAGGLAPGMNTAVRAAVRFGLSRGHTMLGVQGSFQGLIDGHVSELTWGDVEGWVGVGGAELGTSRAVPSVEQYYAVSRALENHGIEALLVIGGHSAYEATYRMLQERDRYPGFQIPVICLPTTIDNNLPGSEMTIGTDTALGEIVSAVDRLKQSAMASRRCFVVEVMGRYCGYLAFMGAMSVGAERVYLHENGVHLADLTTDVAEMVASFAAGRRFHLAIRNEAASVGYSTEFLCQLFAEESGGAFDVRPMVLGHLQQGGNPSPYDRVHATRLAAYCVDWLSGQIVADKREWGFVALTDGALSTVPLKTMPDLVDMEFRRPIDPWWLELQPIMDALATEPAE</sequence>
<keyword evidence="7 16" id="KW-0808">Transferase</keyword>
<dbReference type="InterPro" id="IPR022953">
    <property type="entry name" value="ATP_PFK"/>
</dbReference>
<evidence type="ECO:0000256" key="8">
    <source>
        <dbReference type="ARBA" id="ARBA00022723"/>
    </source>
</evidence>
<dbReference type="PIRSF" id="PIRSF000533">
    <property type="entry name" value="ATP_PFK_euk"/>
    <property type="match status" value="1"/>
</dbReference>
<keyword evidence="13" id="KW-0324">Glycolysis</keyword>
<keyword evidence="12" id="KW-0460">Magnesium</keyword>
<keyword evidence="10 16" id="KW-0418">Kinase</keyword>
<dbReference type="EC" id="2.7.1.11" evidence="4"/>
<dbReference type="PANTHER" id="PTHR13697:SF4">
    <property type="entry name" value="ATP-DEPENDENT 6-PHOSPHOFRUCTOKINASE"/>
    <property type="match status" value="1"/>
</dbReference>
<keyword evidence="9" id="KW-0547">Nucleotide-binding</keyword>
<dbReference type="GO" id="GO:0046872">
    <property type="term" value="F:metal ion binding"/>
    <property type="evidence" value="ECO:0007669"/>
    <property type="project" value="UniProtKB-KW"/>
</dbReference>
<dbReference type="InterPro" id="IPR015912">
    <property type="entry name" value="Phosphofructokinase_CS"/>
</dbReference>
<dbReference type="GO" id="GO:0006002">
    <property type="term" value="P:fructose 6-phosphate metabolic process"/>
    <property type="evidence" value="ECO:0007669"/>
    <property type="project" value="InterPro"/>
</dbReference>
<evidence type="ECO:0000256" key="2">
    <source>
        <dbReference type="ARBA" id="ARBA00004496"/>
    </source>
</evidence>
<evidence type="ECO:0000256" key="10">
    <source>
        <dbReference type="ARBA" id="ARBA00022777"/>
    </source>
</evidence>
<dbReference type="NCBIfam" id="TIGR02478">
    <property type="entry name" value="6PF1K_euk"/>
    <property type="match status" value="1"/>
</dbReference>
<dbReference type="GO" id="GO:0061621">
    <property type="term" value="P:canonical glycolysis"/>
    <property type="evidence" value="ECO:0007669"/>
    <property type="project" value="TreeGrafter"/>
</dbReference>
<dbReference type="InterPro" id="IPR000023">
    <property type="entry name" value="Phosphofructokinase_dom"/>
</dbReference>
<evidence type="ECO:0000256" key="1">
    <source>
        <dbReference type="ARBA" id="ARBA00001946"/>
    </source>
</evidence>
<dbReference type="GO" id="GO:0070095">
    <property type="term" value="F:fructose-6-phosphate binding"/>
    <property type="evidence" value="ECO:0007669"/>
    <property type="project" value="TreeGrafter"/>
</dbReference>
<proteinExistence type="predicted"/>
<evidence type="ECO:0000256" key="9">
    <source>
        <dbReference type="ARBA" id="ARBA00022741"/>
    </source>
</evidence>
<dbReference type="InterPro" id="IPR009161">
    <property type="entry name" value="6-Pfructokinase_euk"/>
</dbReference>
<keyword evidence="11" id="KW-0067">ATP-binding</keyword>
<dbReference type="GO" id="GO:0030388">
    <property type="term" value="P:fructose 1,6-bisphosphate metabolic process"/>
    <property type="evidence" value="ECO:0007669"/>
    <property type="project" value="TreeGrafter"/>
</dbReference>
<accession>A0A1J5RF39</accession>
<comment type="subcellular location">
    <subcellularLocation>
        <location evidence="2">Cytoplasm</location>
    </subcellularLocation>
</comment>
<evidence type="ECO:0000256" key="5">
    <source>
        <dbReference type="ARBA" id="ARBA00022490"/>
    </source>
</evidence>
<dbReference type="PANTHER" id="PTHR13697">
    <property type="entry name" value="PHOSPHOFRUCTOKINASE"/>
    <property type="match status" value="1"/>
</dbReference>